<dbReference type="EMBL" id="CP003235">
    <property type="protein sequence ID" value="AFC28387.1"/>
    <property type="molecule type" value="Genomic_DNA"/>
</dbReference>
<gene>
    <name evidence="3" type="ORF">PM3016_1462</name>
</gene>
<dbReference type="KEGG" id="pmq:PM3016_1462"/>
<dbReference type="HOGENOM" id="CLU_026632_6_2_9"/>
<dbReference type="PANTHER" id="PTHR41287">
    <property type="match status" value="1"/>
</dbReference>
<protein>
    <submittedName>
        <fullName evidence="3">Terminase</fullName>
    </submittedName>
</protein>
<dbReference type="STRING" id="1116391.PM3016_1462"/>
<sequence>MLKQFLIDYSQDVINGKVIACQKHKWACMRFLRDIEREGTEEFPFIFDEERAMRFFLWMNLFRHTKGVLKGQRIEPHEIQYFIFGNIYGWIHMDTGYRRFNKAYWQVARKNAKSQSNSCVASYEASAFGESMAEVYCAATKREQAKIVWSEADYMIKQCPELKGKFKTSYGIIRHLKSNSIIKPLSQEDKKKGDGLNPQCGIIDEYHAHETDEMVNVIDSGMIARAQPLIFIITTAGTNLNSPCYRTEYQFVSRLLNPDDPTEVDSYFAMVNELDKDDDGNLIDDIKDESVWVKANPIACSYPEGIQKMRSRQKEALEKPEMMEDFMTKNMNVWMSHPKKQYMNMEKWAACGILKRRKSDPELQLPEVRGFTCFAGVDMSMKIDLSSVGFVVPLTTGSFYVGQHSFIPEETLEQKKKTDRVPYDLWIRKGWLTVIPGAVVDQSVIENYLLEEEERRGWVMREICYDRYAATQFAQNMAAHGYEIVEIRQGVQTLSEPIKDFRELVLQKRIIHEDDPVLTWALGNAVTKSDDKENLLLDKAKSTNRIDPIAAVINGFVRARVAPPDSGDVEVWTF</sequence>
<dbReference type="Gene3D" id="3.40.50.300">
    <property type="entry name" value="P-loop containing nucleotide triphosphate hydrolases"/>
    <property type="match status" value="1"/>
</dbReference>
<dbReference type="InterPro" id="IPR027417">
    <property type="entry name" value="P-loop_NTPase"/>
</dbReference>
<name>H6NGU5_9BACL</name>
<evidence type="ECO:0000313" key="4">
    <source>
        <dbReference type="Proteomes" id="UP000007523"/>
    </source>
</evidence>
<dbReference type="Pfam" id="PF03354">
    <property type="entry name" value="TerL_ATPase"/>
    <property type="match status" value="1"/>
</dbReference>
<evidence type="ECO:0000259" key="2">
    <source>
        <dbReference type="Pfam" id="PF20441"/>
    </source>
</evidence>
<accession>H6NGU5</accession>
<evidence type="ECO:0000259" key="1">
    <source>
        <dbReference type="Pfam" id="PF03354"/>
    </source>
</evidence>
<dbReference type="RefSeq" id="WP_014368989.1">
    <property type="nucleotide sequence ID" value="NC_016935.1"/>
</dbReference>
<feature type="domain" description="Terminase large subunit-like ATPase" evidence="1">
    <location>
        <begin position="80"/>
        <end position="246"/>
    </location>
</feature>
<feature type="domain" description="Terminase large subunit-like endonuclease" evidence="2">
    <location>
        <begin position="265"/>
        <end position="560"/>
    </location>
</feature>
<reference evidence="3 4" key="1">
    <citation type="journal article" date="2012" name="J. Bacteriol.">
        <title>Complete Genome Sequence of Paenibacillus mucilaginosus 3016, a Bacterium Functional as Microbial Fertilizer.</title>
        <authorList>
            <person name="Ma M."/>
            <person name="Wang Z."/>
            <person name="Li L."/>
            <person name="Jiang X."/>
            <person name="Guan D."/>
            <person name="Cao F."/>
            <person name="Chen H."/>
            <person name="Wang X."/>
            <person name="Shen D."/>
            <person name="Du B."/>
            <person name="Li J."/>
        </authorList>
    </citation>
    <scope>NUCLEOTIDE SEQUENCE [LARGE SCALE GENOMIC DNA]</scope>
    <source>
        <strain evidence="3 4">3016</strain>
    </source>
</reference>
<organism evidence="3 4">
    <name type="scientific">Paenibacillus mucilaginosus 3016</name>
    <dbReference type="NCBI Taxonomy" id="1116391"/>
    <lineage>
        <taxon>Bacteria</taxon>
        <taxon>Bacillati</taxon>
        <taxon>Bacillota</taxon>
        <taxon>Bacilli</taxon>
        <taxon>Bacillales</taxon>
        <taxon>Paenibacillaceae</taxon>
        <taxon>Paenibacillus</taxon>
    </lineage>
</organism>
<dbReference type="Proteomes" id="UP000007523">
    <property type="component" value="Chromosome"/>
</dbReference>
<dbReference type="InterPro" id="IPR005021">
    <property type="entry name" value="Terminase_largesu-like"/>
</dbReference>
<dbReference type="GO" id="GO:0004519">
    <property type="term" value="F:endonuclease activity"/>
    <property type="evidence" value="ECO:0007669"/>
    <property type="project" value="InterPro"/>
</dbReference>
<keyword evidence="4" id="KW-1185">Reference proteome</keyword>
<dbReference type="PANTHER" id="PTHR41287:SF1">
    <property type="entry name" value="PROTEIN YMFN"/>
    <property type="match status" value="1"/>
</dbReference>
<dbReference type="InterPro" id="IPR046461">
    <property type="entry name" value="TerL_ATPase"/>
</dbReference>
<dbReference type="AlphaFoldDB" id="H6NGU5"/>
<dbReference type="InterPro" id="IPR046462">
    <property type="entry name" value="TerL_nuclease"/>
</dbReference>
<proteinExistence type="predicted"/>
<evidence type="ECO:0000313" key="3">
    <source>
        <dbReference type="EMBL" id="AFC28387.1"/>
    </source>
</evidence>
<dbReference type="Pfam" id="PF20441">
    <property type="entry name" value="TerL_nuclease"/>
    <property type="match status" value="1"/>
</dbReference>